<dbReference type="InterPro" id="IPR025662">
    <property type="entry name" value="Sigma_54_int_dom_ATP-bd_1"/>
</dbReference>
<dbReference type="PROSITE" id="PS50110">
    <property type="entry name" value="RESPONSE_REGULATORY"/>
    <property type="match status" value="1"/>
</dbReference>
<dbReference type="SUPFAM" id="SSF52172">
    <property type="entry name" value="CheY-like"/>
    <property type="match status" value="1"/>
</dbReference>
<dbReference type="Pfam" id="PF02954">
    <property type="entry name" value="HTH_8"/>
    <property type="match status" value="1"/>
</dbReference>
<accession>A0ABM7XDU9</accession>
<dbReference type="SUPFAM" id="SSF46689">
    <property type="entry name" value="Homeodomain-like"/>
    <property type="match status" value="1"/>
</dbReference>
<gene>
    <name evidence="9" type="ORF">AMPC_31590</name>
</gene>
<dbReference type="PANTHER" id="PTHR32071:SF117">
    <property type="entry name" value="PTS-DEPENDENT DIHYDROXYACETONE KINASE OPERON REGULATORY PROTEIN-RELATED"/>
    <property type="match status" value="1"/>
</dbReference>
<evidence type="ECO:0000259" key="8">
    <source>
        <dbReference type="PROSITE" id="PS50110"/>
    </source>
</evidence>
<dbReference type="SUPFAM" id="SSF52540">
    <property type="entry name" value="P-loop containing nucleoside triphosphate hydrolases"/>
    <property type="match status" value="1"/>
</dbReference>
<dbReference type="Gene3D" id="1.10.10.60">
    <property type="entry name" value="Homeodomain-like"/>
    <property type="match status" value="1"/>
</dbReference>
<dbReference type="InterPro" id="IPR003593">
    <property type="entry name" value="AAA+_ATPase"/>
</dbReference>
<evidence type="ECO:0000256" key="1">
    <source>
        <dbReference type="ARBA" id="ARBA00022741"/>
    </source>
</evidence>
<dbReference type="Pfam" id="PF25601">
    <property type="entry name" value="AAA_lid_14"/>
    <property type="match status" value="1"/>
</dbReference>
<dbReference type="Proteomes" id="UP001162734">
    <property type="component" value="Chromosome"/>
</dbReference>
<dbReference type="EMBL" id="AP025592">
    <property type="protein sequence ID" value="BDG10046.1"/>
    <property type="molecule type" value="Genomic_DNA"/>
</dbReference>
<keyword evidence="10" id="KW-1185">Reference proteome</keyword>
<dbReference type="Gene3D" id="1.10.8.60">
    <property type="match status" value="1"/>
</dbReference>
<evidence type="ECO:0000256" key="4">
    <source>
        <dbReference type="ARBA" id="ARBA00023125"/>
    </source>
</evidence>
<dbReference type="PROSITE" id="PS50045">
    <property type="entry name" value="SIGMA54_INTERACT_4"/>
    <property type="match status" value="1"/>
</dbReference>
<dbReference type="PROSITE" id="PS00676">
    <property type="entry name" value="SIGMA54_INTERACT_2"/>
    <property type="match status" value="1"/>
</dbReference>
<dbReference type="InterPro" id="IPR058031">
    <property type="entry name" value="AAA_lid_NorR"/>
</dbReference>
<dbReference type="InterPro" id="IPR011006">
    <property type="entry name" value="CheY-like_superfamily"/>
</dbReference>
<reference evidence="10" key="1">
    <citation type="journal article" date="2022" name="Int. J. Syst. Evol. Microbiol.">
        <title>Anaeromyxobacter oryzae sp. nov., Anaeromyxobacter diazotrophicus sp. nov. and Anaeromyxobacter paludicola sp. nov., isolated from paddy soils.</title>
        <authorList>
            <person name="Itoh H."/>
            <person name="Xu Z."/>
            <person name="Mise K."/>
            <person name="Masuda Y."/>
            <person name="Ushijima N."/>
            <person name="Hayakawa C."/>
            <person name="Shiratori Y."/>
            <person name="Senoo K."/>
        </authorList>
    </citation>
    <scope>NUCLEOTIDE SEQUENCE [LARGE SCALE GENOMIC DNA]</scope>
    <source>
        <strain evidence="10">Red630</strain>
    </source>
</reference>
<dbReference type="RefSeq" id="WP_248342442.1">
    <property type="nucleotide sequence ID" value="NZ_AP025592.1"/>
</dbReference>
<evidence type="ECO:0000313" key="9">
    <source>
        <dbReference type="EMBL" id="BDG10046.1"/>
    </source>
</evidence>
<dbReference type="CDD" id="cd00009">
    <property type="entry name" value="AAA"/>
    <property type="match status" value="1"/>
</dbReference>
<dbReference type="InterPro" id="IPR009057">
    <property type="entry name" value="Homeodomain-like_sf"/>
</dbReference>
<dbReference type="Gene3D" id="3.40.50.2300">
    <property type="match status" value="1"/>
</dbReference>
<feature type="domain" description="Sigma-54 factor interaction" evidence="7">
    <location>
        <begin position="137"/>
        <end position="366"/>
    </location>
</feature>
<feature type="domain" description="Response regulatory" evidence="8">
    <location>
        <begin position="3"/>
        <end position="115"/>
    </location>
</feature>
<evidence type="ECO:0000256" key="5">
    <source>
        <dbReference type="ARBA" id="ARBA00023163"/>
    </source>
</evidence>
<protein>
    <submittedName>
        <fullName evidence="9">Acetoacetate metabolism regulatory protein AtoC</fullName>
    </submittedName>
</protein>
<dbReference type="Pfam" id="PF00072">
    <property type="entry name" value="Response_reg"/>
    <property type="match status" value="1"/>
</dbReference>
<evidence type="ECO:0000313" key="10">
    <source>
        <dbReference type="Proteomes" id="UP001162734"/>
    </source>
</evidence>
<dbReference type="InterPro" id="IPR002078">
    <property type="entry name" value="Sigma_54_int"/>
</dbReference>
<name>A0ABM7XDU9_9BACT</name>
<dbReference type="SMART" id="SM00382">
    <property type="entry name" value="AAA"/>
    <property type="match status" value="1"/>
</dbReference>
<keyword evidence="2" id="KW-0067">ATP-binding</keyword>
<evidence type="ECO:0000256" key="2">
    <source>
        <dbReference type="ARBA" id="ARBA00022840"/>
    </source>
</evidence>
<dbReference type="PANTHER" id="PTHR32071">
    <property type="entry name" value="TRANSCRIPTIONAL REGULATORY PROTEIN"/>
    <property type="match status" value="1"/>
</dbReference>
<keyword evidence="6" id="KW-0597">Phosphoprotein</keyword>
<dbReference type="Pfam" id="PF00158">
    <property type="entry name" value="Sigma54_activat"/>
    <property type="match status" value="1"/>
</dbReference>
<keyword evidence="5" id="KW-0804">Transcription</keyword>
<dbReference type="PROSITE" id="PS00675">
    <property type="entry name" value="SIGMA54_INTERACT_1"/>
    <property type="match status" value="1"/>
</dbReference>
<sequence length="441" mass="47620">MARVLLVDDEPGVLFALESLLTSRGDAPVVARSGEEALASLDGVDAVVSDFAMPGMNGLELLRAIRERDPALPVILLTAHGSERIAVQAIRSGAYEYVTKPFDIDELSTVLDRALEARALRVQNRQLQMERSVGRRVVGRSAAMQRLLALIARLAPRDLTVLVRGETGTGKELVASLLHAGGHRAERPLVRFNCAAIPPELAEAELFGHARGAFTGATQARRGFFGKADGGTLVLDEIGELPAGVQAKLLRVLQDGEIQPVGTGTVERVDVRVVASTNRDLAAEARAGKFREDLYYRLAVVELVVPPLRERREDIPELAAEFARRYGERFELPGVTLAPELLDRLARADWPGNVRQLESCVARMVALGGGEVIGPEAFEAQEGAEPATGEGTLHQQLEALERSILARMLSTTSGNQSEAARRLGVSRTALIDRIKKYGLSG</sequence>
<dbReference type="Gene3D" id="3.40.50.300">
    <property type="entry name" value="P-loop containing nucleotide triphosphate hydrolases"/>
    <property type="match status" value="1"/>
</dbReference>
<keyword evidence="4" id="KW-0238">DNA-binding</keyword>
<dbReference type="SMART" id="SM00448">
    <property type="entry name" value="REC"/>
    <property type="match status" value="1"/>
</dbReference>
<evidence type="ECO:0000256" key="3">
    <source>
        <dbReference type="ARBA" id="ARBA00023015"/>
    </source>
</evidence>
<dbReference type="PRINTS" id="PR01590">
    <property type="entry name" value="HTHFIS"/>
</dbReference>
<keyword evidence="1" id="KW-0547">Nucleotide-binding</keyword>
<evidence type="ECO:0000259" key="7">
    <source>
        <dbReference type="PROSITE" id="PS50045"/>
    </source>
</evidence>
<dbReference type="InterPro" id="IPR025943">
    <property type="entry name" value="Sigma_54_int_dom_ATP-bd_2"/>
</dbReference>
<keyword evidence="3" id="KW-0805">Transcription regulation</keyword>
<dbReference type="InterPro" id="IPR027417">
    <property type="entry name" value="P-loop_NTPase"/>
</dbReference>
<evidence type="ECO:0000256" key="6">
    <source>
        <dbReference type="PROSITE-ProRule" id="PRU00169"/>
    </source>
</evidence>
<feature type="modified residue" description="4-aspartylphosphate" evidence="6">
    <location>
        <position position="50"/>
    </location>
</feature>
<dbReference type="InterPro" id="IPR002197">
    <property type="entry name" value="HTH_Fis"/>
</dbReference>
<proteinExistence type="predicted"/>
<organism evidence="9 10">
    <name type="scientific">Anaeromyxobacter paludicola</name>
    <dbReference type="NCBI Taxonomy" id="2918171"/>
    <lineage>
        <taxon>Bacteria</taxon>
        <taxon>Pseudomonadati</taxon>
        <taxon>Myxococcota</taxon>
        <taxon>Myxococcia</taxon>
        <taxon>Myxococcales</taxon>
        <taxon>Cystobacterineae</taxon>
        <taxon>Anaeromyxobacteraceae</taxon>
        <taxon>Anaeromyxobacter</taxon>
    </lineage>
</organism>
<dbReference type="InterPro" id="IPR001789">
    <property type="entry name" value="Sig_transdc_resp-reg_receiver"/>
</dbReference>